<feature type="domain" description="DnaJ homologue subfamily C member 28 conserved" evidence="2">
    <location>
        <begin position="5"/>
        <end position="71"/>
    </location>
</feature>
<evidence type="ECO:0000313" key="4">
    <source>
        <dbReference type="Proteomes" id="UP000621560"/>
    </source>
</evidence>
<dbReference type="AlphaFoldDB" id="A0A927BU03"/>
<name>A0A927BU03_9BACL</name>
<feature type="region of interest" description="Disordered" evidence="1">
    <location>
        <begin position="1"/>
        <end position="34"/>
    </location>
</feature>
<accession>A0A927BU03</accession>
<dbReference type="InterPro" id="IPR018961">
    <property type="entry name" value="DnaJ_homolog_subfam-C_membr-28"/>
</dbReference>
<evidence type="ECO:0000313" key="3">
    <source>
        <dbReference type="EMBL" id="MBD2846793.1"/>
    </source>
</evidence>
<organism evidence="3 4">
    <name type="scientific">Paenibacillus sabuli</name>
    <dbReference type="NCBI Taxonomy" id="2772509"/>
    <lineage>
        <taxon>Bacteria</taxon>
        <taxon>Bacillati</taxon>
        <taxon>Bacillota</taxon>
        <taxon>Bacilli</taxon>
        <taxon>Bacillales</taxon>
        <taxon>Paenibacillaceae</taxon>
        <taxon>Paenibacillus</taxon>
    </lineage>
</organism>
<reference evidence="3" key="1">
    <citation type="submission" date="2020-09" db="EMBL/GenBank/DDBJ databases">
        <title>A novel bacterium of genus Paenibacillus, isolated from South China Sea.</title>
        <authorList>
            <person name="Huang H."/>
            <person name="Mo K."/>
            <person name="Hu Y."/>
        </authorList>
    </citation>
    <scope>NUCLEOTIDE SEQUENCE</scope>
    <source>
        <strain evidence="3">IB182496</strain>
    </source>
</reference>
<dbReference type="PANTHER" id="PTHR39158:SF1">
    <property type="entry name" value="DNAJ HOMOLOG SUBFAMILY C MEMBER 28"/>
    <property type="match status" value="1"/>
</dbReference>
<proteinExistence type="predicted"/>
<dbReference type="Proteomes" id="UP000621560">
    <property type="component" value="Unassembled WGS sequence"/>
</dbReference>
<gene>
    <name evidence="3" type="ORF">IDH44_16475</name>
</gene>
<evidence type="ECO:0000256" key="1">
    <source>
        <dbReference type="SAM" id="MobiDB-lite"/>
    </source>
</evidence>
<keyword evidence="4" id="KW-1185">Reference proteome</keyword>
<dbReference type="EMBL" id="JACXIZ010000027">
    <property type="protein sequence ID" value="MBD2846793.1"/>
    <property type="molecule type" value="Genomic_DNA"/>
</dbReference>
<protein>
    <submittedName>
        <fullName evidence="3">DUF1992 domain-containing protein</fullName>
    </submittedName>
</protein>
<dbReference type="InterPro" id="IPR052573">
    <property type="entry name" value="DnaJ_C_subfamily_28"/>
</dbReference>
<sequence>MFDRMAEEKMAEAVRRGELDRLPGSGAPLPPDDLKHVPEELRAGYRMMRNAGMIPAELEMNKEIATMQDLLKLCEDEEQRGELRKRLTEKQLRYQLLLERQGLGGTQAIRTYETKLTQQLTGEDRHANGMDATGSGNEAEARRKAQSD</sequence>
<dbReference type="PANTHER" id="PTHR39158">
    <property type="entry name" value="OS08G0560600 PROTEIN"/>
    <property type="match status" value="1"/>
</dbReference>
<evidence type="ECO:0000259" key="2">
    <source>
        <dbReference type="Pfam" id="PF09350"/>
    </source>
</evidence>
<feature type="compositionally biased region" description="Basic and acidic residues" evidence="1">
    <location>
        <begin position="139"/>
        <end position="148"/>
    </location>
</feature>
<feature type="compositionally biased region" description="Basic and acidic residues" evidence="1">
    <location>
        <begin position="1"/>
        <end position="21"/>
    </location>
</feature>
<feature type="region of interest" description="Disordered" evidence="1">
    <location>
        <begin position="118"/>
        <end position="148"/>
    </location>
</feature>
<dbReference type="Pfam" id="PF09350">
    <property type="entry name" value="DJC28_CD"/>
    <property type="match status" value="1"/>
</dbReference>
<comment type="caution">
    <text evidence="3">The sequence shown here is derived from an EMBL/GenBank/DDBJ whole genome shotgun (WGS) entry which is preliminary data.</text>
</comment>